<keyword evidence="9" id="KW-1185">Reference proteome</keyword>
<comment type="similarity">
    <text evidence="1">Belongs to the N(4)/N(6)-methyltransferase family.</text>
</comment>
<evidence type="ECO:0000256" key="1">
    <source>
        <dbReference type="ARBA" id="ARBA00006594"/>
    </source>
</evidence>
<evidence type="ECO:0000256" key="3">
    <source>
        <dbReference type="ARBA" id="ARBA00022603"/>
    </source>
</evidence>
<dbReference type="eggNOG" id="COG2189">
    <property type="taxonomic scope" value="Bacteria"/>
</dbReference>
<dbReference type="GO" id="GO:0009007">
    <property type="term" value="F:site-specific DNA-methyltransferase (adenine-specific) activity"/>
    <property type="evidence" value="ECO:0007669"/>
    <property type="project" value="UniProtKB-EC"/>
</dbReference>
<dbReference type="InterPro" id="IPR002941">
    <property type="entry name" value="DNA_methylase_N4/N6"/>
</dbReference>
<evidence type="ECO:0000256" key="6">
    <source>
        <dbReference type="ARBA" id="ARBA00047942"/>
    </source>
</evidence>
<accession>F5Z5G8</accession>
<dbReference type="RefSeq" id="WP_013785815.1">
    <property type="nucleotide sequence ID" value="NC_015554.1"/>
</dbReference>
<proteinExistence type="inferred from homology"/>
<dbReference type="PROSITE" id="PS00092">
    <property type="entry name" value="N6_MTASE"/>
    <property type="match status" value="1"/>
</dbReference>
<dbReference type="Gene3D" id="3.40.50.150">
    <property type="entry name" value="Vaccinia Virus protein VP39"/>
    <property type="match status" value="1"/>
</dbReference>
<dbReference type="KEGG" id="alt:ambt_16945"/>
<name>F5Z5G8_ALTNA</name>
<evidence type="ECO:0000256" key="2">
    <source>
        <dbReference type="ARBA" id="ARBA00011900"/>
    </source>
</evidence>
<protein>
    <recommendedName>
        <fullName evidence="2">site-specific DNA-methyltransferase (adenine-specific)</fullName>
        <ecNumber evidence="2">2.1.1.72</ecNumber>
    </recommendedName>
</protein>
<organism evidence="8 9">
    <name type="scientific">Alteromonas naphthalenivorans</name>
    <dbReference type="NCBI Taxonomy" id="715451"/>
    <lineage>
        <taxon>Bacteria</taxon>
        <taxon>Pseudomonadati</taxon>
        <taxon>Pseudomonadota</taxon>
        <taxon>Gammaproteobacteria</taxon>
        <taxon>Alteromonadales</taxon>
        <taxon>Alteromonadaceae</taxon>
        <taxon>Alteromonas/Salinimonas group</taxon>
        <taxon>Alteromonas</taxon>
    </lineage>
</organism>
<dbReference type="EMBL" id="CP002339">
    <property type="protein sequence ID" value="AEF04894.1"/>
    <property type="molecule type" value="Genomic_DNA"/>
</dbReference>
<comment type="catalytic activity">
    <reaction evidence="6">
        <text>a 2'-deoxyadenosine in DNA + S-adenosyl-L-methionine = an N(6)-methyl-2'-deoxyadenosine in DNA + S-adenosyl-L-homocysteine + H(+)</text>
        <dbReference type="Rhea" id="RHEA:15197"/>
        <dbReference type="Rhea" id="RHEA-COMP:12418"/>
        <dbReference type="Rhea" id="RHEA-COMP:12419"/>
        <dbReference type="ChEBI" id="CHEBI:15378"/>
        <dbReference type="ChEBI" id="CHEBI:57856"/>
        <dbReference type="ChEBI" id="CHEBI:59789"/>
        <dbReference type="ChEBI" id="CHEBI:90615"/>
        <dbReference type="ChEBI" id="CHEBI:90616"/>
        <dbReference type="EC" id="2.1.1.72"/>
    </reaction>
</comment>
<feature type="domain" description="DNA methylase N-4/N-6" evidence="7">
    <location>
        <begin position="121"/>
        <end position="445"/>
    </location>
</feature>
<evidence type="ECO:0000256" key="5">
    <source>
        <dbReference type="ARBA" id="ARBA00022691"/>
    </source>
</evidence>
<dbReference type="PIRSF" id="PIRSF015855">
    <property type="entry name" value="TypeIII_Mtase_mKpnI"/>
    <property type="match status" value="1"/>
</dbReference>
<dbReference type="GO" id="GO:0003677">
    <property type="term" value="F:DNA binding"/>
    <property type="evidence" value="ECO:0007669"/>
    <property type="project" value="InterPro"/>
</dbReference>
<evidence type="ECO:0000259" key="7">
    <source>
        <dbReference type="Pfam" id="PF01555"/>
    </source>
</evidence>
<keyword evidence="4" id="KW-0808">Transferase</keyword>
<dbReference type="REBASE" id="182132">
    <property type="entry name" value="M.AnaSN2ORF16945P"/>
</dbReference>
<gene>
    <name evidence="8" type="ordered locus">ambt_16945</name>
</gene>
<sequence>MDKLKMHSPDLSQANIEKIQSLFPYCVTEVYGEDGEIKLAVDFDLLKQELSDSIVEGPQERYHLNWPGKREALLTANAPITKTLRPCRDESINFDSTENLFIEGDNLDALKLLQESYLGKIDLIFIDPPYNTGSDFIYKDNFSVEKSKFLESDGQVDDLNNRLMSNTNADGRFHSSWLSMMFSRLKLAKNLLSENGAIFVAIDDGEVANVRKLLDEIFGRDNLIANFVWQSKDTPGNDSTGVAQTHNHVIAFSKSNSFKPNLLERSDKQIANYKNPDDDPRGVWLATPLTRSEFRERDFYPLVSPDGREVYPPDGTCWRRPKDVIEKLINENRLWWGVKGNANFPMEKKFLSETKDGVVNQSWWPYEFAGSTRNANAEIKKLFDGKKPFDTPKPTQLIKRVIDMCTSKDSVVLDFFAGSSTTAQSVMECNIRDEGKRTFIMVQIPEYCNEKSQAFRDGFENIAQLSRSRIERFFNSINFNDKLTLSNRLGFRTLKVGETNMTDVYYRPDKANQADMFAQVQNIREDRSDEDLLFQVLLDWGVGLTLTISKQQISSKDVFFVNANDTGEGADLIACFASDISNELIKTIAEKQPLRVVFRDDGFATDAVKINVEQIFKQISPITDVKSI</sequence>
<dbReference type="InterPro" id="IPR002052">
    <property type="entry name" value="DNA_methylase_N6_adenine_CS"/>
</dbReference>
<evidence type="ECO:0000256" key="4">
    <source>
        <dbReference type="ARBA" id="ARBA00022679"/>
    </source>
</evidence>
<dbReference type="GO" id="GO:0008170">
    <property type="term" value="F:N-methyltransferase activity"/>
    <property type="evidence" value="ECO:0007669"/>
    <property type="project" value="InterPro"/>
</dbReference>
<evidence type="ECO:0000313" key="9">
    <source>
        <dbReference type="Proteomes" id="UP000000683"/>
    </source>
</evidence>
<reference evidence="8 9" key="1">
    <citation type="journal article" date="2011" name="J. Bacteriol.">
        <title>Complete genome sequence of the polycyclic aromatic hydrocarbon-degrading bacterium Alteromonas sp. strain SN2.</title>
        <authorList>
            <person name="Jin H.M."/>
            <person name="Jeong H."/>
            <person name="Moon E.J."/>
            <person name="Math R.K."/>
            <person name="Lee K."/>
            <person name="Kim H.J."/>
            <person name="Jeon C.O."/>
            <person name="Oh T.K."/>
            <person name="Kim J.F."/>
        </authorList>
    </citation>
    <scope>NUCLEOTIDE SEQUENCE [LARGE SCALE GENOMIC DNA]</scope>
    <source>
        <strain evidence="9">JCM 17741 / KACC 18427 / KCTC 11700BP / SN2</strain>
    </source>
</reference>
<dbReference type="Proteomes" id="UP000000683">
    <property type="component" value="Chromosome"/>
</dbReference>
<keyword evidence="3 8" id="KW-0489">Methyltransferase</keyword>
<dbReference type="AlphaFoldDB" id="F5Z5G8"/>
<keyword evidence="5" id="KW-0949">S-adenosyl-L-methionine</keyword>
<evidence type="ECO:0000313" key="8">
    <source>
        <dbReference type="EMBL" id="AEF04894.1"/>
    </source>
</evidence>
<dbReference type="GO" id="GO:0032259">
    <property type="term" value="P:methylation"/>
    <property type="evidence" value="ECO:0007669"/>
    <property type="project" value="UniProtKB-KW"/>
</dbReference>
<dbReference type="InterPro" id="IPR029063">
    <property type="entry name" value="SAM-dependent_MTases_sf"/>
</dbReference>
<dbReference type="Pfam" id="PF01555">
    <property type="entry name" value="N6_N4_Mtase"/>
    <property type="match status" value="1"/>
</dbReference>
<dbReference type="PRINTS" id="PR00506">
    <property type="entry name" value="D21N6MTFRASE"/>
</dbReference>
<dbReference type="SUPFAM" id="SSF53335">
    <property type="entry name" value="S-adenosyl-L-methionine-dependent methyltransferases"/>
    <property type="match status" value="1"/>
</dbReference>
<dbReference type="HOGENOM" id="CLU_020164_2_1_6"/>
<dbReference type="EC" id="2.1.1.72" evidence="2"/>
<dbReference type="InterPro" id="IPR002295">
    <property type="entry name" value="N4/N6-MTase_EcoPI_Mod-like"/>
</dbReference>